<comment type="caution">
    <text evidence="2">The sequence shown here is derived from an EMBL/GenBank/DDBJ whole genome shotgun (WGS) entry which is preliminary data.</text>
</comment>
<organism evidence="2 3">
    <name type="scientific">Stylosanthes scabra</name>
    <dbReference type="NCBI Taxonomy" id="79078"/>
    <lineage>
        <taxon>Eukaryota</taxon>
        <taxon>Viridiplantae</taxon>
        <taxon>Streptophyta</taxon>
        <taxon>Embryophyta</taxon>
        <taxon>Tracheophyta</taxon>
        <taxon>Spermatophyta</taxon>
        <taxon>Magnoliopsida</taxon>
        <taxon>eudicotyledons</taxon>
        <taxon>Gunneridae</taxon>
        <taxon>Pentapetalae</taxon>
        <taxon>rosids</taxon>
        <taxon>fabids</taxon>
        <taxon>Fabales</taxon>
        <taxon>Fabaceae</taxon>
        <taxon>Papilionoideae</taxon>
        <taxon>50 kb inversion clade</taxon>
        <taxon>dalbergioids sensu lato</taxon>
        <taxon>Dalbergieae</taxon>
        <taxon>Pterocarpus clade</taxon>
        <taxon>Stylosanthes</taxon>
    </lineage>
</organism>
<reference evidence="2 3" key="1">
    <citation type="journal article" date="2023" name="Plants (Basel)">
        <title>Bridging the Gap: Combining Genomics and Transcriptomics Approaches to Understand Stylosanthes scabra, an Orphan Legume from the Brazilian Caatinga.</title>
        <authorList>
            <person name="Ferreira-Neto J.R.C."/>
            <person name="da Silva M.D."/>
            <person name="Binneck E."/>
            <person name="de Melo N.F."/>
            <person name="da Silva R.H."/>
            <person name="de Melo A.L.T.M."/>
            <person name="Pandolfi V."/>
            <person name="Bustamante F.O."/>
            <person name="Brasileiro-Vidal A.C."/>
            <person name="Benko-Iseppon A.M."/>
        </authorList>
    </citation>
    <scope>NUCLEOTIDE SEQUENCE [LARGE SCALE GENOMIC DNA]</scope>
    <source>
        <tissue evidence="2">Leaves</tissue>
    </source>
</reference>
<evidence type="ECO:0000313" key="3">
    <source>
        <dbReference type="Proteomes" id="UP001341840"/>
    </source>
</evidence>
<feature type="region of interest" description="Disordered" evidence="1">
    <location>
        <begin position="183"/>
        <end position="209"/>
    </location>
</feature>
<dbReference type="Proteomes" id="UP001341840">
    <property type="component" value="Unassembled WGS sequence"/>
</dbReference>
<dbReference type="PANTHER" id="PTHR33132:SF135">
    <property type="entry name" value="OS02G0799700 PROTEIN"/>
    <property type="match status" value="1"/>
</dbReference>
<evidence type="ECO:0000313" key="2">
    <source>
        <dbReference type="EMBL" id="MED6171512.1"/>
    </source>
</evidence>
<protein>
    <recommendedName>
        <fullName evidence="4">Serine-rich protein-like protein</fullName>
    </recommendedName>
</protein>
<sequence>MAAVASPSSRNQTPSTLRSVSSAFASYTNANFSPGASPLIPTRSPSSSSFGHHHRSSSPSLPPPATSSSVRFSLEQRPGSPGQRSMTVTKNERKTGAVASSTSNHQRRTCMCSPTTHPGSFRCSYHKRVAEQQKQTASIQCASSSSGNTLNLRRCAMQNSLVRIGGVEGEVVKRALSALIRPSSHNHRRREAFQPRPSRLSVMSKAQDW</sequence>
<keyword evidence="3" id="KW-1185">Reference proteome</keyword>
<accession>A0ABU6VDP0</accession>
<feature type="region of interest" description="Disordered" evidence="1">
    <location>
        <begin position="31"/>
        <end position="111"/>
    </location>
</feature>
<proteinExistence type="predicted"/>
<gene>
    <name evidence="2" type="ORF">PIB30_041265</name>
</gene>
<evidence type="ECO:0008006" key="4">
    <source>
        <dbReference type="Google" id="ProtNLM"/>
    </source>
</evidence>
<dbReference type="EMBL" id="JASCZI010151262">
    <property type="protein sequence ID" value="MED6171512.1"/>
    <property type="molecule type" value="Genomic_DNA"/>
</dbReference>
<dbReference type="PANTHER" id="PTHR33132">
    <property type="entry name" value="OSJNBB0118P14.9 PROTEIN"/>
    <property type="match status" value="1"/>
</dbReference>
<feature type="compositionally biased region" description="Low complexity" evidence="1">
    <location>
        <begin position="37"/>
        <end position="50"/>
    </location>
</feature>
<name>A0ABU6VDP0_9FABA</name>
<evidence type="ECO:0000256" key="1">
    <source>
        <dbReference type="SAM" id="MobiDB-lite"/>
    </source>
</evidence>